<organism evidence="1 2">
    <name type="scientific">Bauhinia variegata</name>
    <name type="common">Purple orchid tree</name>
    <name type="synonym">Phanera variegata</name>
    <dbReference type="NCBI Taxonomy" id="167791"/>
    <lineage>
        <taxon>Eukaryota</taxon>
        <taxon>Viridiplantae</taxon>
        <taxon>Streptophyta</taxon>
        <taxon>Embryophyta</taxon>
        <taxon>Tracheophyta</taxon>
        <taxon>Spermatophyta</taxon>
        <taxon>Magnoliopsida</taxon>
        <taxon>eudicotyledons</taxon>
        <taxon>Gunneridae</taxon>
        <taxon>Pentapetalae</taxon>
        <taxon>rosids</taxon>
        <taxon>fabids</taxon>
        <taxon>Fabales</taxon>
        <taxon>Fabaceae</taxon>
        <taxon>Cercidoideae</taxon>
        <taxon>Cercideae</taxon>
        <taxon>Bauhiniinae</taxon>
        <taxon>Bauhinia</taxon>
    </lineage>
</organism>
<gene>
    <name evidence="1" type="ORF">L6164_027198</name>
</gene>
<evidence type="ECO:0000313" key="1">
    <source>
        <dbReference type="EMBL" id="KAI4314273.1"/>
    </source>
</evidence>
<name>A0ACB9LTB3_BAUVA</name>
<dbReference type="Proteomes" id="UP000828941">
    <property type="component" value="Chromosome 11"/>
</dbReference>
<dbReference type="EMBL" id="CM039436">
    <property type="protein sequence ID" value="KAI4314273.1"/>
    <property type="molecule type" value="Genomic_DNA"/>
</dbReference>
<keyword evidence="2" id="KW-1185">Reference proteome</keyword>
<sequence>MTLRSLLLLLLLCLAFLPILQSKLSADYYEKTCPKFSQIIQETAVNKQGITPTSAAAALRLFFQDCFVNGCDASILITSNFYKKSERDADISLSLPGDGFDVVNRAKSVLELECPGIVSCADILAAATRDLIVIVGGPHYEILFGRKDSTISTKENTDKAFPLPRMPLTQIISIFGANGFSVQEMVALVGAHTIGFSHCKEFADRLFNFSKTSDYDPAYNPEYAKGLRILCENYTEYPTMAAFNDVITPRKFDNMYYKNLQRGYGLLASDSALVADERTKPFVDMYAANQSLFFHDFAHAMQKVSVLNVKTGNEGNVRDRCDSFKELLT</sequence>
<evidence type="ECO:0000313" key="2">
    <source>
        <dbReference type="Proteomes" id="UP000828941"/>
    </source>
</evidence>
<reference evidence="1 2" key="1">
    <citation type="journal article" date="2022" name="DNA Res.">
        <title>Chromosomal-level genome assembly of the orchid tree Bauhinia variegata (Leguminosae; Cercidoideae) supports the allotetraploid origin hypothesis of Bauhinia.</title>
        <authorList>
            <person name="Zhong Y."/>
            <person name="Chen Y."/>
            <person name="Zheng D."/>
            <person name="Pang J."/>
            <person name="Liu Y."/>
            <person name="Luo S."/>
            <person name="Meng S."/>
            <person name="Qian L."/>
            <person name="Wei D."/>
            <person name="Dai S."/>
            <person name="Zhou R."/>
        </authorList>
    </citation>
    <scope>NUCLEOTIDE SEQUENCE [LARGE SCALE GENOMIC DNA]</scope>
    <source>
        <strain evidence="1">BV-YZ2020</strain>
    </source>
</reference>
<comment type="caution">
    <text evidence="1">The sequence shown here is derived from an EMBL/GenBank/DDBJ whole genome shotgun (WGS) entry which is preliminary data.</text>
</comment>
<accession>A0ACB9LTB3</accession>
<proteinExistence type="predicted"/>
<protein>
    <submittedName>
        <fullName evidence="1">Uncharacterized protein</fullName>
    </submittedName>
</protein>